<dbReference type="SUPFAM" id="SSF51445">
    <property type="entry name" value="(Trans)glycosidases"/>
    <property type="match status" value="1"/>
</dbReference>
<dbReference type="Proteomes" id="UP000006512">
    <property type="component" value="Unassembled WGS sequence"/>
</dbReference>
<dbReference type="SMART" id="SM00813">
    <property type="entry name" value="Alpha-L-AF_C"/>
    <property type="match status" value="1"/>
</dbReference>
<feature type="domain" description="Alpha-L-arabinofuranosidase C-terminal" evidence="9">
    <location>
        <begin position="507"/>
        <end position="689"/>
    </location>
</feature>
<comment type="subunit">
    <text evidence="3">Homohexamer; trimer of dimers.</text>
</comment>
<comment type="similarity">
    <text evidence="2">Belongs to the glycosyl hydrolase 51 family.</text>
</comment>
<evidence type="ECO:0000256" key="5">
    <source>
        <dbReference type="ARBA" id="ARBA00022801"/>
    </source>
</evidence>
<dbReference type="PROSITE" id="PS51318">
    <property type="entry name" value="TAT"/>
    <property type="match status" value="1"/>
</dbReference>
<protein>
    <recommendedName>
        <fullName evidence="4">non-reducing end alpha-L-arabinofuranosidase</fullName>
        <ecNumber evidence="4">3.2.1.55</ecNumber>
    </recommendedName>
</protein>
<dbReference type="InterPro" id="IPR055235">
    <property type="entry name" value="ASD1_cat"/>
</dbReference>
<feature type="signal peptide" evidence="8">
    <location>
        <begin position="1"/>
        <end position="36"/>
    </location>
</feature>
<organism evidence="10 11">
    <name type="scientific">Asticcacaulis biprosthecium C19</name>
    <dbReference type="NCBI Taxonomy" id="715226"/>
    <lineage>
        <taxon>Bacteria</taxon>
        <taxon>Pseudomonadati</taxon>
        <taxon>Pseudomonadota</taxon>
        <taxon>Alphaproteobacteria</taxon>
        <taxon>Caulobacterales</taxon>
        <taxon>Caulobacteraceae</taxon>
        <taxon>Asticcacaulis</taxon>
    </lineage>
</organism>
<dbReference type="RefSeq" id="WP_006275204.1">
    <property type="nucleotide sequence ID" value="NZ_GL883080.1"/>
</dbReference>
<evidence type="ECO:0000256" key="8">
    <source>
        <dbReference type="SAM" id="SignalP"/>
    </source>
</evidence>
<reference evidence="11" key="1">
    <citation type="submission" date="2011-03" db="EMBL/GenBank/DDBJ databases">
        <title>Draft genome sequence of Brevundimonas diminuta.</title>
        <authorList>
            <person name="Brown P.J.B."/>
            <person name="Buechlein A."/>
            <person name="Hemmerich C."/>
            <person name="Brun Y.V."/>
        </authorList>
    </citation>
    <scope>NUCLEOTIDE SEQUENCE [LARGE SCALE GENOMIC DNA]</scope>
    <source>
        <strain evidence="11">C19</strain>
    </source>
</reference>
<keyword evidence="6" id="KW-0119">Carbohydrate metabolism</keyword>
<evidence type="ECO:0000256" key="6">
    <source>
        <dbReference type="ARBA" id="ARBA00023277"/>
    </source>
</evidence>
<accession>F4QTD4</accession>
<dbReference type="SUPFAM" id="SSF51011">
    <property type="entry name" value="Glycosyl hydrolase domain"/>
    <property type="match status" value="1"/>
</dbReference>
<dbReference type="eggNOG" id="COG3534">
    <property type="taxonomic scope" value="Bacteria"/>
</dbReference>
<dbReference type="InterPro" id="IPR013780">
    <property type="entry name" value="Glyco_hydro_b"/>
</dbReference>
<evidence type="ECO:0000259" key="9">
    <source>
        <dbReference type="SMART" id="SM00813"/>
    </source>
</evidence>
<dbReference type="EC" id="3.2.1.55" evidence="4"/>
<evidence type="ECO:0000256" key="7">
    <source>
        <dbReference type="ARBA" id="ARBA00023295"/>
    </source>
</evidence>
<comment type="catalytic activity">
    <reaction evidence="1">
        <text>Hydrolysis of terminal non-reducing alpha-L-arabinofuranoside residues in alpha-L-arabinosides.</text>
        <dbReference type="EC" id="3.2.1.55"/>
    </reaction>
</comment>
<dbReference type="AlphaFoldDB" id="F4QTD4"/>
<evidence type="ECO:0000256" key="4">
    <source>
        <dbReference type="ARBA" id="ARBA00012670"/>
    </source>
</evidence>
<dbReference type="Pfam" id="PF22848">
    <property type="entry name" value="ASD1_dom"/>
    <property type="match status" value="1"/>
</dbReference>
<sequence length="698" mass="76308">MPQDPMPQDKNSSLSRRQALMTGAVAAAFAGFPAMAQSGGIASTIQAGREGPALNPFLYGGFLEHIGNLINHSLWSEVLDDRKFFQPINSQPSPKADGPASRRRDMLKWVPVGPDSAVTMDKTAPYVGEQSPVVALAGAEPRGIAQSGLSLAKKDYTGRVVISADGLAELSATLVWGSGPGDRQTVKLAAGNAWSTVPLRFSSQADTEEARLEITGTGTGTFCIGAVSLMPADNIKGFRADTIALMKEVDCKILRIPGGNFISAYDWKNTIGYPDKRPPILDPVWNFAQPNDVGVDELLQMCQLINAEPSWCVSTGFDGPRSGAEQVEYVNGAADTEWGAKRAANGHPEPYRVKYWNIGNEMYGHWQMGHIPMKQYFVKHNMFADAMRKVDPSIYIIAPGGFADEMTTGQGIFIEGQPQVEFGSDRDWAHGMLANSWGKFDALATHAYPPENKKFDVKTGKLFDVERPLVEWARQPANRVLTMVECWEEYKRRFPALNDGKVKVYFDEYAYSFRQTLKTCLAMGMCLHEFFRHTDFIDMAGYTMATGWIDVDRTRSVISATGRMYQMYNQHFGTIPVAVTGNSPVPAPQYPAGGDQPRVNAGSATYPLDLSAALTADRKALIVAVVNATEQAQSLNLTLDGFKARKTGRCWKLTGHGVEAQNQVGKAPQVVIAENTFTTASAIKVAPISVELYEFARA</sequence>
<keyword evidence="11" id="KW-1185">Reference proteome</keyword>
<evidence type="ECO:0000313" key="10">
    <source>
        <dbReference type="EMBL" id="EGF90004.1"/>
    </source>
</evidence>
<dbReference type="Gene3D" id="2.60.40.1180">
    <property type="entry name" value="Golgi alpha-mannosidase II"/>
    <property type="match status" value="1"/>
</dbReference>
<keyword evidence="5 10" id="KW-0378">Hydrolase</keyword>
<keyword evidence="8" id="KW-0732">Signal</keyword>
<dbReference type="PANTHER" id="PTHR43576">
    <property type="entry name" value="ALPHA-L-ARABINOFURANOSIDASE C-RELATED"/>
    <property type="match status" value="1"/>
</dbReference>
<dbReference type="GO" id="GO:0046373">
    <property type="term" value="P:L-arabinose metabolic process"/>
    <property type="evidence" value="ECO:0007669"/>
    <property type="project" value="InterPro"/>
</dbReference>
<evidence type="ECO:0000256" key="2">
    <source>
        <dbReference type="ARBA" id="ARBA00007186"/>
    </source>
</evidence>
<dbReference type="InterPro" id="IPR010720">
    <property type="entry name" value="Alpha-L-AF_C"/>
</dbReference>
<dbReference type="Pfam" id="PF06964">
    <property type="entry name" value="Alpha-L-AF_C"/>
    <property type="match status" value="1"/>
</dbReference>
<dbReference type="GO" id="GO:0046556">
    <property type="term" value="F:alpha-L-arabinofuranosidase activity"/>
    <property type="evidence" value="ECO:0007669"/>
    <property type="project" value="UniProtKB-EC"/>
</dbReference>
<dbReference type="EMBL" id="GL883080">
    <property type="protein sequence ID" value="EGF90004.1"/>
    <property type="molecule type" value="Genomic_DNA"/>
</dbReference>
<dbReference type="STRING" id="715226.ABI_44310"/>
<dbReference type="InterPro" id="IPR006311">
    <property type="entry name" value="TAT_signal"/>
</dbReference>
<dbReference type="InterPro" id="IPR017853">
    <property type="entry name" value="GH"/>
</dbReference>
<dbReference type="HOGENOM" id="CLU_017810_0_0_5"/>
<evidence type="ECO:0000256" key="1">
    <source>
        <dbReference type="ARBA" id="ARBA00001462"/>
    </source>
</evidence>
<proteinExistence type="inferred from homology"/>
<gene>
    <name evidence="10" type="ORF">ABI_44310</name>
</gene>
<keyword evidence="7 10" id="KW-0326">Glycosidase</keyword>
<dbReference type="GO" id="GO:0000272">
    <property type="term" value="P:polysaccharide catabolic process"/>
    <property type="evidence" value="ECO:0007669"/>
    <property type="project" value="TreeGrafter"/>
</dbReference>
<evidence type="ECO:0000256" key="3">
    <source>
        <dbReference type="ARBA" id="ARBA00011165"/>
    </source>
</evidence>
<dbReference type="PANTHER" id="PTHR43576:SF2">
    <property type="entry name" value="INTRACELLULAR EXO-ALPHA-L-ARABINOFURANOSIDASE 2"/>
    <property type="match status" value="1"/>
</dbReference>
<dbReference type="Gene3D" id="3.20.20.80">
    <property type="entry name" value="Glycosidases"/>
    <property type="match status" value="1"/>
</dbReference>
<evidence type="ECO:0000313" key="11">
    <source>
        <dbReference type="Proteomes" id="UP000006512"/>
    </source>
</evidence>
<name>F4QTD4_9CAUL</name>
<feature type="chain" id="PRO_5003314453" description="non-reducing end alpha-L-arabinofuranosidase" evidence="8">
    <location>
        <begin position="37"/>
        <end position="698"/>
    </location>
</feature>